<sequence length="569" mass="62857">GEARNKGRNRAIQSGRRRGRAPVLYAHHTRARLAHARPPTPTHTASRRSSQLRSSSTDRHAAPPYDGPPRARRAAGRSRRAVVPCRVLGGGRRRRARPGEAARVRGVDDRREEGHPRASRAGVRGAGDEQAGEEGAGRHGRAVRAPGRRHRRRGGRGHRAPALRRAARRHGRAPAPGGSGVGAPEQGGREDARLRPRRAHGDAARRRQDPPRAPRRPAGDGDPSFPAGGGGRHRGQEDGGGWRREQCRGHLRVPRDRDSPYRRGWVEGRAAAGRMRLLRSGDHRQGRPRRHPPEQRGPRRGRLQRRPRPPEPRLPGGRSPRLPGRDGDEVPGRRRVQRDPGLRHDRRHFPVLLERRVHAAEAADRGGDRGAVGSAPVRGGGGLPRGRAAPAGPDHQQPCAARALRGRRHGDGRRRRRPGRHGAVHGERGLRRLLRGRAGLPLLLRRHTERRGRVGARRALASFPRRRRRAPVRRRHARQPRHDVPAAAPARRRSRSRGLAPGAVATYAMLLLDAACDELRCDLGRARAARARARRLEEAKLLRRLSPSTTLVGILLGRRKDVLLATLSG</sequence>
<organism evidence="2">
    <name type="scientific">Hordeum vulgare subsp. vulgare</name>
    <name type="common">Domesticated barley</name>
    <dbReference type="NCBI Taxonomy" id="112509"/>
    <lineage>
        <taxon>Eukaryota</taxon>
        <taxon>Viridiplantae</taxon>
        <taxon>Streptophyta</taxon>
        <taxon>Embryophyta</taxon>
        <taxon>Tracheophyta</taxon>
        <taxon>Spermatophyta</taxon>
        <taxon>Magnoliopsida</taxon>
        <taxon>Liliopsida</taxon>
        <taxon>Poales</taxon>
        <taxon>Poaceae</taxon>
        <taxon>BOP clade</taxon>
        <taxon>Pooideae</taxon>
        <taxon>Triticodae</taxon>
        <taxon>Triticeae</taxon>
        <taxon>Hordeinae</taxon>
        <taxon>Hordeum</taxon>
    </lineage>
</organism>
<name>F2E3C9_HORVV</name>
<feature type="compositionally biased region" description="Basic and acidic residues" evidence="1">
    <location>
        <begin position="234"/>
        <end position="261"/>
    </location>
</feature>
<accession>F2E3C9</accession>
<feature type="compositionally biased region" description="Basic residues" evidence="1">
    <location>
        <begin position="70"/>
        <end position="80"/>
    </location>
</feature>
<feature type="compositionally biased region" description="Basic and acidic residues" evidence="1">
    <location>
        <begin position="187"/>
        <end position="212"/>
    </location>
</feature>
<evidence type="ECO:0000313" key="2">
    <source>
        <dbReference type="EMBL" id="BAK01851.1"/>
    </source>
</evidence>
<feature type="compositionally biased region" description="Basic and acidic residues" evidence="1">
    <location>
        <begin position="279"/>
        <end position="297"/>
    </location>
</feature>
<proteinExistence type="evidence at transcript level"/>
<evidence type="ECO:0000256" key="1">
    <source>
        <dbReference type="SAM" id="MobiDB-lite"/>
    </source>
</evidence>
<feature type="compositionally biased region" description="Basic and acidic residues" evidence="1">
    <location>
        <begin position="97"/>
        <end position="116"/>
    </location>
</feature>
<reference evidence="2" key="1">
    <citation type="journal article" date="2011" name="Plant Physiol.">
        <title>Comprehensive sequence analysis of 24,783 barley full-length cDNAs derived from 12 clone libraries.</title>
        <authorList>
            <person name="Matsumoto T."/>
            <person name="Tanaka T."/>
            <person name="Sakai H."/>
            <person name="Amano N."/>
            <person name="Kanamori H."/>
            <person name="Kurita K."/>
            <person name="Kikuta A."/>
            <person name="Kamiya K."/>
            <person name="Yamamoto M."/>
            <person name="Ikawa H."/>
            <person name="Fujii N."/>
            <person name="Hori K."/>
            <person name="Itoh T."/>
            <person name="Sato K."/>
        </authorList>
    </citation>
    <scope>NUCLEOTIDE SEQUENCE</scope>
    <source>
        <tissue evidence="2">Shoot and root</tissue>
    </source>
</reference>
<feature type="region of interest" description="Disordered" evidence="1">
    <location>
        <begin position="465"/>
        <end position="497"/>
    </location>
</feature>
<feature type="compositionally biased region" description="Basic residues" evidence="1">
    <location>
        <begin position="138"/>
        <end position="172"/>
    </location>
</feature>
<feature type="compositionally biased region" description="Basic residues" evidence="1">
    <location>
        <begin position="404"/>
        <end position="423"/>
    </location>
</feature>
<feature type="compositionally biased region" description="Basic and acidic residues" evidence="1">
    <location>
        <begin position="323"/>
        <end position="343"/>
    </location>
</feature>
<feature type="non-terminal residue" evidence="2">
    <location>
        <position position="1"/>
    </location>
</feature>
<protein>
    <submittedName>
        <fullName evidence="2">Predicted protein</fullName>
    </submittedName>
</protein>
<feature type="region of interest" description="Disordered" evidence="1">
    <location>
        <begin position="1"/>
        <end position="261"/>
    </location>
</feature>
<feature type="compositionally biased region" description="Basic residues" evidence="1">
    <location>
        <begin position="465"/>
        <end position="479"/>
    </location>
</feature>
<feature type="region of interest" description="Disordered" evidence="1">
    <location>
        <begin position="273"/>
        <end position="424"/>
    </location>
</feature>
<dbReference type="AlphaFoldDB" id="F2E3C9"/>
<feature type="compositionally biased region" description="Basic residues" evidence="1">
    <location>
        <begin position="298"/>
        <end position="307"/>
    </location>
</feature>
<dbReference type="EMBL" id="AK370652">
    <property type="protein sequence ID" value="BAK01851.1"/>
    <property type="molecule type" value="mRNA"/>
</dbReference>
<feature type="compositionally biased region" description="Basic and acidic residues" evidence="1">
    <location>
        <begin position="353"/>
        <end position="368"/>
    </location>
</feature>